<name>A0ACB7Y250_9ERIC</name>
<keyword evidence="2" id="KW-1185">Reference proteome</keyword>
<organism evidence="1 2">
    <name type="scientific">Vaccinium darrowii</name>
    <dbReference type="NCBI Taxonomy" id="229202"/>
    <lineage>
        <taxon>Eukaryota</taxon>
        <taxon>Viridiplantae</taxon>
        <taxon>Streptophyta</taxon>
        <taxon>Embryophyta</taxon>
        <taxon>Tracheophyta</taxon>
        <taxon>Spermatophyta</taxon>
        <taxon>Magnoliopsida</taxon>
        <taxon>eudicotyledons</taxon>
        <taxon>Gunneridae</taxon>
        <taxon>Pentapetalae</taxon>
        <taxon>asterids</taxon>
        <taxon>Ericales</taxon>
        <taxon>Ericaceae</taxon>
        <taxon>Vaccinioideae</taxon>
        <taxon>Vaccinieae</taxon>
        <taxon>Vaccinium</taxon>
    </lineage>
</organism>
<accession>A0ACB7Y250</accession>
<evidence type="ECO:0000313" key="1">
    <source>
        <dbReference type="EMBL" id="KAH7847606.1"/>
    </source>
</evidence>
<evidence type="ECO:0000313" key="2">
    <source>
        <dbReference type="Proteomes" id="UP000828048"/>
    </source>
</evidence>
<protein>
    <submittedName>
        <fullName evidence="1">Uncharacterized protein</fullName>
    </submittedName>
</protein>
<comment type="caution">
    <text evidence="1">The sequence shown here is derived from an EMBL/GenBank/DDBJ whole genome shotgun (WGS) entry which is preliminary data.</text>
</comment>
<proteinExistence type="predicted"/>
<reference evidence="1 2" key="1">
    <citation type="journal article" date="2021" name="Hortic Res">
        <title>High-quality reference genome and annotation aids understanding of berry development for evergreen blueberry (Vaccinium darrowii).</title>
        <authorList>
            <person name="Yu J."/>
            <person name="Hulse-Kemp A.M."/>
            <person name="Babiker E."/>
            <person name="Staton M."/>
        </authorList>
    </citation>
    <scope>NUCLEOTIDE SEQUENCE [LARGE SCALE GENOMIC DNA]</scope>
    <source>
        <strain evidence="2">cv. NJ 8807/NJ 8810</strain>
        <tissue evidence="1">Young leaf</tissue>
    </source>
</reference>
<sequence length="500" mass="55482">MKLSFSLPPKPSSSKQTTNLKPSHSFNTDDQDPSKPTNKEYVTEFDASRTLSQQQSNKLVIPPIPNEYRPTKKMKNLELPLQPSDRSDLRFEVEKSSPDVADGGPNISYGLNLRNSSSDLVDGKKNESVETVMLQKLKEDLNRLPDDRGLDEYADMPVEGFGAALLAGYGWYEGRGIGRNPKGDVKVVQYEKRTAKEGLGFSSEIPPSSNNKKRGKEQRSRKGEEEKGLGLGFSSDMPTNNSNGNGNGKKRGQEQRSGIGEEEEGSGFSVGDVVRIVAGRDVGLKGRVVEVVNGGGFVVVKLLRSEEEVKVRIGDVAELGSVEEDRCLRKLKELKIRGGSKEEMVREDGRSDRRKDEKHRRGGRKSEKREEMTGTTTQVPWLTSHIRVRIISKELKGGRLYLKKGEVVDMVGPTSCVISMDDSRELIEGVNQDILETVIPRRGGAVIVLYGKHKGAYGNLVERDMDNETGIVRDADNHEMLNVRLEQIAEYIGDPSYIGY</sequence>
<dbReference type="Proteomes" id="UP000828048">
    <property type="component" value="Chromosome 5"/>
</dbReference>
<dbReference type="EMBL" id="CM037155">
    <property type="protein sequence ID" value="KAH7847606.1"/>
    <property type="molecule type" value="Genomic_DNA"/>
</dbReference>
<gene>
    <name evidence="1" type="ORF">Vadar_028017</name>
</gene>